<dbReference type="Proteomes" id="UP001314170">
    <property type="component" value="Unassembled WGS sequence"/>
</dbReference>
<evidence type="ECO:0000313" key="1">
    <source>
        <dbReference type="EMBL" id="CAK7330317.1"/>
    </source>
</evidence>
<dbReference type="EMBL" id="CAWUPB010000913">
    <property type="protein sequence ID" value="CAK7330317.1"/>
    <property type="molecule type" value="Genomic_DNA"/>
</dbReference>
<organism evidence="1 2">
    <name type="scientific">Dovyalis caffra</name>
    <dbReference type="NCBI Taxonomy" id="77055"/>
    <lineage>
        <taxon>Eukaryota</taxon>
        <taxon>Viridiplantae</taxon>
        <taxon>Streptophyta</taxon>
        <taxon>Embryophyta</taxon>
        <taxon>Tracheophyta</taxon>
        <taxon>Spermatophyta</taxon>
        <taxon>Magnoliopsida</taxon>
        <taxon>eudicotyledons</taxon>
        <taxon>Gunneridae</taxon>
        <taxon>Pentapetalae</taxon>
        <taxon>rosids</taxon>
        <taxon>fabids</taxon>
        <taxon>Malpighiales</taxon>
        <taxon>Salicaceae</taxon>
        <taxon>Flacourtieae</taxon>
        <taxon>Dovyalis</taxon>
    </lineage>
</organism>
<name>A0AAV1RC52_9ROSI</name>
<protein>
    <submittedName>
        <fullName evidence="1">Uncharacterized protein</fullName>
    </submittedName>
</protein>
<gene>
    <name evidence="1" type="ORF">DCAF_LOCUS7894</name>
</gene>
<reference evidence="1 2" key="1">
    <citation type="submission" date="2024-01" db="EMBL/GenBank/DDBJ databases">
        <authorList>
            <person name="Waweru B."/>
        </authorList>
    </citation>
    <scope>NUCLEOTIDE SEQUENCE [LARGE SCALE GENOMIC DNA]</scope>
</reference>
<dbReference type="Pfam" id="PF14223">
    <property type="entry name" value="Retrotran_gag_2"/>
    <property type="match status" value="1"/>
</dbReference>
<sequence length="122" mass="13986">MMGGGSHWRIGVNIFESRNGGNSSIARVWCREACRNKLQVLENVHESISSGSGLVDGHDSKIPIDTPENVEPRRKWKIKCRKALFALRTSISKEFIDHVRDVKSPKEVWETLERSVYQEEYS</sequence>
<evidence type="ECO:0000313" key="2">
    <source>
        <dbReference type="Proteomes" id="UP001314170"/>
    </source>
</evidence>
<proteinExistence type="predicted"/>
<keyword evidence="2" id="KW-1185">Reference proteome</keyword>
<dbReference type="AlphaFoldDB" id="A0AAV1RC52"/>
<accession>A0AAV1RC52</accession>
<comment type="caution">
    <text evidence="1">The sequence shown here is derived from an EMBL/GenBank/DDBJ whole genome shotgun (WGS) entry which is preliminary data.</text>
</comment>